<gene>
    <name evidence="1" type="ORF">BO66DRAFT_461341</name>
</gene>
<protein>
    <submittedName>
        <fullName evidence="1">Uncharacterized protein</fullName>
    </submittedName>
</protein>
<dbReference type="EMBL" id="KZ824991">
    <property type="protein sequence ID" value="RAH65671.1"/>
    <property type="molecule type" value="Genomic_DNA"/>
</dbReference>
<sequence length="201" mass="22011">MFNLITRVRTFLGDQAAPPPGPLSLPKVAILGLPDAGKRALLQHVSDTPLSPITVHECHAGWTSSSPSRELSFIVADVGLDARLRWRAAVAARYADAEALIIVVNSAHAIALEELRYQLGCLVHGRMESGEMQTYCIARKGIPWLVLVNFEGGAVVCDLPGMRGLQRSRLIAWGWMGWVLIGWDSSAFCLRRRVFGGKTHD</sequence>
<proteinExistence type="predicted"/>
<dbReference type="Proteomes" id="UP000249661">
    <property type="component" value="Unassembled WGS sequence"/>
</dbReference>
<name>A0ACD1GW32_9EURO</name>
<evidence type="ECO:0000313" key="2">
    <source>
        <dbReference type="Proteomes" id="UP000249661"/>
    </source>
</evidence>
<organism evidence="1 2">
    <name type="scientific">Aspergillus aculeatinus CBS 121060</name>
    <dbReference type="NCBI Taxonomy" id="1448322"/>
    <lineage>
        <taxon>Eukaryota</taxon>
        <taxon>Fungi</taxon>
        <taxon>Dikarya</taxon>
        <taxon>Ascomycota</taxon>
        <taxon>Pezizomycotina</taxon>
        <taxon>Eurotiomycetes</taxon>
        <taxon>Eurotiomycetidae</taxon>
        <taxon>Eurotiales</taxon>
        <taxon>Aspergillaceae</taxon>
        <taxon>Aspergillus</taxon>
        <taxon>Aspergillus subgen. Circumdati</taxon>
    </lineage>
</organism>
<accession>A0ACD1GW32</accession>
<keyword evidence="2" id="KW-1185">Reference proteome</keyword>
<evidence type="ECO:0000313" key="1">
    <source>
        <dbReference type="EMBL" id="RAH65671.1"/>
    </source>
</evidence>
<reference evidence="1" key="1">
    <citation type="submission" date="2018-02" db="EMBL/GenBank/DDBJ databases">
        <title>The genomes of Aspergillus section Nigri reveals drivers in fungal speciation.</title>
        <authorList>
            <consortium name="DOE Joint Genome Institute"/>
            <person name="Vesth T.C."/>
            <person name="Nybo J."/>
            <person name="Theobald S."/>
            <person name="Brandl J."/>
            <person name="Frisvad J.C."/>
            <person name="Nielsen K.F."/>
            <person name="Lyhne E.K."/>
            <person name="Kogle M.E."/>
            <person name="Kuo A."/>
            <person name="Riley R."/>
            <person name="Clum A."/>
            <person name="Nolan M."/>
            <person name="Lipzen A."/>
            <person name="Salamov A."/>
            <person name="Henrissat B."/>
            <person name="Wiebenga A."/>
            <person name="De vries R.P."/>
            <person name="Grigoriev I.V."/>
            <person name="Mortensen U.H."/>
            <person name="Andersen M.R."/>
            <person name="Baker S.E."/>
        </authorList>
    </citation>
    <scope>NUCLEOTIDE SEQUENCE</scope>
    <source>
        <strain evidence="1">CBS 121060</strain>
    </source>
</reference>